<dbReference type="KEGG" id="gso:PH603_11890"/>
<dbReference type="PANTHER" id="PTHR11802:SF3">
    <property type="entry name" value="RETINOID-INDUCIBLE SERINE CARBOXYPEPTIDASE"/>
    <property type="match status" value="1"/>
</dbReference>
<keyword evidence="2" id="KW-0645">Protease</keyword>
<evidence type="ECO:0000256" key="4">
    <source>
        <dbReference type="ARBA" id="ARBA00022801"/>
    </source>
</evidence>
<gene>
    <name evidence="7" type="ORF">PH603_11890</name>
</gene>
<evidence type="ECO:0000256" key="3">
    <source>
        <dbReference type="ARBA" id="ARBA00022729"/>
    </source>
</evidence>
<keyword evidence="8" id="KW-1185">Reference proteome</keyword>
<keyword evidence="3 6" id="KW-0732">Signal</keyword>
<evidence type="ECO:0000256" key="1">
    <source>
        <dbReference type="ARBA" id="ARBA00022645"/>
    </source>
</evidence>
<dbReference type="InterPro" id="IPR029058">
    <property type="entry name" value="AB_hydrolase_fold"/>
</dbReference>
<dbReference type="Pfam" id="PF00450">
    <property type="entry name" value="Peptidase_S10"/>
    <property type="match status" value="1"/>
</dbReference>
<evidence type="ECO:0000256" key="5">
    <source>
        <dbReference type="ARBA" id="ARBA00023180"/>
    </source>
</evidence>
<feature type="chain" id="PRO_5042064233" evidence="6">
    <location>
        <begin position="24"/>
        <end position="499"/>
    </location>
</feature>
<evidence type="ECO:0000313" key="8">
    <source>
        <dbReference type="Proteomes" id="UP001217500"/>
    </source>
</evidence>
<keyword evidence="1" id="KW-0121">Carboxypeptidase</keyword>
<dbReference type="GO" id="GO:0006508">
    <property type="term" value="P:proteolysis"/>
    <property type="evidence" value="ECO:0007669"/>
    <property type="project" value="UniProtKB-KW"/>
</dbReference>
<protein>
    <submittedName>
        <fullName evidence="7">Peptidase S10</fullName>
    </submittedName>
</protein>
<dbReference type="Gene3D" id="3.40.50.1820">
    <property type="entry name" value="alpha/beta hydrolase"/>
    <property type="match status" value="1"/>
</dbReference>
<dbReference type="SUPFAM" id="SSF53474">
    <property type="entry name" value="alpha/beta-Hydrolases"/>
    <property type="match status" value="1"/>
</dbReference>
<dbReference type="PANTHER" id="PTHR11802">
    <property type="entry name" value="SERINE PROTEASE FAMILY S10 SERINE CARBOXYPEPTIDASE"/>
    <property type="match status" value="1"/>
</dbReference>
<dbReference type="Proteomes" id="UP001217500">
    <property type="component" value="Chromosome"/>
</dbReference>
<evidence type="ECO:0000256" key="2">
    <source>
        <dbReference type="ARBA" id="ARBA00022670"/>
    </source>
</evidence>
<sequence length="499" mass="55437">MKPMKYLTGLLVAALVMSGSAIADDKKETAAKPVGEPKVFETTHKGTFGGTAVSYKAVAGETYLKDENGEPTAAIFSTSYIRTDVKDSVSRPVFFVFNGGPGSASVWLHMGIYGPKRIIVPSDAKDDGAAPFTLVDNPDSILDQVDMVFIDPVGTGWSRAIGKGKSEDFWGVKEDAKSVAEFIRIWLQKNNRWNSPKYLSGESYGTTRAAALLNELQGSYTDIAINGVALISSILDFSWNSYDPGQTRAYIGYLPTMAATAWYHGLVSHEGRTLEGYVEEVRQFALGDYATALLQGNRLPKAKFNEIAEKVAAYTGLKLQYVKNANLRVHYYKYLKELRRDEGLTVGRLDGRYLGRDYEGTGEHIDNDPSFYGIDSAYNAGTMHYFQNDLKVDIERRFSVIGGVRNWKGLEYGGYDGGFVNVAQHVGQAQRENSDIKILVANGYYDFATPFFATENTFNDNGIDTAKVTFTYYESGHMMYAHEPSFQQLVKDVRDFIRK</sequence>
<keyword evidence="4" id="KW-0378">Hydrolase</keyword>
<reference evidence="7" key="1">
    <citation type="submission" date="2023-01" db="EMBL/GenBank/DDBJ databases">
        <title>The genome sequence of Kordiimonadaceae bacterium 6D33.</title>
        <authorList>
            <person name="Liu Y."/>
        </authorList>
    </citation>
    <scope>NUCLEOTIDE SEQUENCE</scope>
    <source>
        <strain evidence="7">6D33</strain>
    </source>
</reference>
<evidence type="ECO:0000313" key="7">
    <source>
        <dbReference type="EMBL" id="WCL53236.1"/>
    </source>
</evidence>
<proteinExistence type="predicted"/>
<dbReference type="AlphaFoldDB" id="A0AAF0BLJ7"/>
<organism evidence="7 8">
    <name type="scientific">Gimibacter soli</name>
    <dbReference type="NCBI Taxonomy" id="3024400"/>
    <lineage>
        <taxon>Bacteria</taxon>
        <taxon>Pseudomonadati</taxon>
        <taxon>Pseudomonadota</taxon>
        <taxon>Alphaproteobacteria</taxon>
        <taxon>Kordiimonadales</taxon>
        <taxon>Temperatibacteraceae</taxon>
        <taxon>Gimibacter</taxon>
    </lineage>
</organism>
<dbReference type="InterPro" id="IPR001563">
    <property type="entry name" value="Peptidase_S10"/>
</dbReference>
<evidence type="ECO:0000256" key="6">
    <source>
        <dbReference type="SAM" id="SignalP"/>
    </source>
</evidence>
<feature type="signal peptide" evidence="6">
    <location>
        <begin position="1"/>
        <end position="23"/>
    </location>
</feature>
<dbReference type="EMBL" id="CP116805">
    <property type="protein sequence ID" value="WCL53236.1"/>
    <property type="molecule type" value="Genomic_DNA"/>
</dbReference>
<name>A0AAF0BLJ7_9PROT</name>
<keyword evidence="5" id="KW-0325">Glycoprotein</keyword>
<accession>A0AAF0BLJ7</accession>
<dbReference type="GO" id="GO:0004185">
    <property type="term" value="F:serine-type carboxypeptidase activity"/>
    <property type="evidence" value="ECO:0007669"/>
    <property type="project" value="InterPro"/>
</dbReference>